<protein>
    <recommendedName>
        <fullName evidence="1">Gene product 88 domain-containing protein</fullName>
    </recommendedName>
</protein>
<evidence type="ECO:0000259" key="1">
    <source>
        <dbReference type="Pfam" id="PF17338"/>
    </source>
</evidence>
<sequence length="207" mass="24051">MINRFFSNGNKKIGKDTLIFNMTPALKCPSDKLGLCHNSQICYAKQAERMYPQVLPYRIRQMKWWKSVDPLRFSAHILSLKLRKRNIIKFIRLNESGDFTNQDDVEKISDSAKYLCRYGLIFYTYTARKDLAFHNYEKNLIINGSGFMLDNEYNVIGHKSMPKRGQRLCAMDCRGCMLCKESKHKIIVVRRHGCGLKEIGKSLLVGE</sequence>
<dbReference type="EMBL" id="MT141640">
    <property type="protein sequence ID" value="QJA68688.1"/>
    <property type="molecule type" value="Genomic_DNA"/>
</dbReference>
<organism evidence="2">
    <name type="scientific">viral metagenome</name>
    <dbReference type="NCBI Taxonomy" id="1070528"/>
    <lineage>
        <taxon>unclassified sequences</taxon>
        <taxon>metagenomes</taxon>
        <taxon>organismal metagenomes</taxon>
    </lineage>
</organism>
<accession>A0A6M3JH90</accession>
<proteinExistence type="predicted"/>
<evidence type="ECO:0000313" key="2">
    <source>
        <dbReference type="EMBL" id="QJA68688.1"/>
    </source>
</evidence>
<feature type="domain" description="Gene product 88" evidence="1">
    <location>
        <begin position="7"/>
        <end position="134"/>
    </location>
</feature>
<dbReference type="EMBL" id="MT143341">
    <property type="protein sequence ID" value="QJA95752.1"/>
    <property type="molecule type" value="Genomic_DNA"/>
</dbReference>
<reference evidence="2" key="1">
    <citation type="submission" date="2020-03" db="EMBL/GenBank/DDBJ databases">
        <title>The deep terrestrial virosphere.</title>
        <authorList>
            <person name="Holmfeldt K."/>
            <person name="Nilsson E."/>
            <person name="Simone D."/>
            <person name="Lopez-Fernandez M."/>
            <person name="Wu X."/>
            <person name="de Brujin I."/>
            <person name="Lundin D."/>
            <person name="Andersson A."/>
            <person name="Bertilsson S."/>
            <person name="Dopson M."/>
        </authorList>
    </citation>
    <scope>NUCLEOTIDE SEQUENCE</scope>
    <source>
        <strain evidence="2">MM415A05916</strain>
        <strain evidence="3">MM415B05189</strain>
    </source>
</reference>
<gene>
    <name evidence="2" type="ORF">MM415A05916_0001</name>
    <name evidence="3" type="ORF">MM415B05189_0004</name>
</gene>
<name>A0A6M3JH90_9ZZZZ</name>
<dbReference type="AlphaFoldDB" id="A0A6M3JH90"/>
<dbReference type="Pfam" id="PF17338">
    <property type="entry name" value="GP88"/>
    <property type="match status" value="1"/>
</dbReference>
<dbReference type="InterPro" id="IPR020290">
    <property type="entry name" value="Gp88"/>
</dbReference>
<evidence type="ECO:0000313" key="3">
    <source>
        <dbReference type="EMBL" id="QJA95752.1"/>
    </source>
</evidence>